<sequence length="335" mass="36613">MSSEAPVSQGFTSIEICAGAGGMALGLEYAGFEHLAVFDNDKHAHSTLLHNRPEWNPQLCDVKSLDCSRYQGIDLFAGGVPCPPFSVAGQQKGANDERDLFPDALRLIEQTAPKAVLLENVRGFSGTRFVEYRRNLISQLNQMGFVIQWRVLRASDYGVPQLRPRFILVAFQQEYAPFFDWPDVIANPPTVADAIGDLMGVAGWLGVDKWMIKAQSIAPTLVGGSKKHGGADLGPTRAKQRWAELGVDGKGVANAPPDAKDPADKLPRLTIPMVSRLQSFPDEWEFQGGKTAQYRQIGNALPPLVAESVGIAIKQALQKIELKRPNTEQLKLDVA</sequence>
<dbReference type="PROSITE" id="PS51679">
    <property type="entry name" value="SAM_MT_C5"/>
    <property type="match status" value="1"/>
</dbReference>
<dbReference type="CDD" id="cd00315">
    <property type="entry name" value="Cyt_C5_DNA_methylase"/>
    <property type="match status" value="1"/>
</dbReference>
<dbReference type="GO" id="GO:0032259">
    <property type="term" value="P:methylation"/>
    <property type="evidence" value="ECO:0007669"/>
    <property type="project" value="UniProtKB-KW"/>
</dbReference>
<comment type="catalytic activity">
    <reaction evidence="7">
        <text>a 2'-deoxycytidine in DNA + S-adenosyl-L-methionine = a 5-methyl-2'-deoxycytidine in DNA + S-adenosyl-L-homocysteine + H(+)</text>
        <dbReference type="Rhea" id="RHEA:13681"/>
        <dbReference type="Rhea" id="RHEA-COMP:11369"/>
        <dbReference type="Rhea" id="RHEA-COMP:11370"/>
        <dbReference type="ChEBI" id="CHEBI:15378"/>
        <dbReference type="ChEBI" id="CHEBI:57856"/>
        <dbReference type="ChEBI" id="CHEBI:59789"/>
        <dbReference type="ChEBI" id="CHEBI:85452"/>
        <dbReference type="ChEBI" id="CHEBI:85454"/>
        <dbReference type="EC" id="2.1.1.37"/>
    </reaction>
</comment>
<dbReference type="AlphaFoldDB" id="A0A929F744"/>
<evidence type="ECO:0000256" key="7">
    <source>
        <dbReference type="RuleBase" id="RU000417"/>
    </source>
</evidence>
<dbReference type="InterPro" id="IPR018117">
    <property type="entry name" value="C5_DNA_meth_AS"/>
</dbReference>
<gene>
    <name evidence="8" type="ORF">IQ260_17990</name>
</gene>
<evidence type="ECO:0000256" key="6">
    <source>
        <dbReference type="RuleBase" id="RU000416"/>
    </source>
</evidence>
<evidence type="ECO:0000256" key="4">
    <source>
        <dbReference type="ARBA" id="ARBA00022747"/>
    </source>
</evidence>
<keyword evidence="2 5" id="KW-0808">Transferase</keyword>
<dbReference type="SUPFAM" id="SSF53335">
    <property type="entry name" value="S-adenosyl-L-methionine-dependent methyltransferases"/>
    <property type="match status" value="1"/>
</dbReference>
<evidence type="ECO:0000256" key="5">
    <source>
        <dbReference type="PROSITE-ProRule" id="PRU01016"/>
    </source>
</evidence>
<dbReference type="Gene3D" id="3.90.120.10">
    <property type="entry name" value="DNA Methylase, subunit A, domain 2"/>
    <property type="match status" value="1"/>
</dbReference>
<keyword evidence="9" id="KW-1185">Reference proteome</keyword>
<keyword evidence="1 5" id="KW-0489">Methyltransferase</keyword>
<evidence type="ECO:0000256" key="1">
    <source>
        <dbReference type="ARBA" id="ARBA00022603"/>
    </source>
</evidence>
<dbReference type="Gene3D" id="3.40.50.150">
    <property type="entry name" value="Vaccinia Virus protein VP39"/>
    <property type="match status" value="1"/>
</dbReference>
<accession>A0A929F744</accession>
<dbReference type="GO" id="GO:0003677">
    <property type="term" value="F:DNA binding"/>
    <property type="evidence" value="ECO:0007669"/>
    <property type="project" value="TreeGrafter"/>
</dbReference>
<dbReference type="NCBIfam" id="TIGR00675">
    <property type="entry name" value="dcm"/>
    <property type="match status" value="1"/>
</dbReference>
<dbReference type="PROSITE" id="PS00094">
    <property type="entry name" value="C5_MTASE_1"/>
    <property type="match status" value="1"/>
</dbReference>
<evidence type="ECO:0000256" key="3">
    <source>
        <dbReference type="ARBA" id="ARBA00022691"/>
    </source>
</evidence>
<dbReference type="PANTHER" id="PTHR10629:SF52">
    <property type="entry name" value="DNA (CYTOSINE-5)-METHYLTRANSFERASE 1"/>
    <property type="match status" value="1"/>
</dbReference>
<dbReference type="InterPro" id="IPR001525">
    <property type="entry name" value="C5_MeTfrase"/>
</dbReference>
<keyword evidence="4" id="KW-0680">Restriction system</keyword>
<dbReference type="PRINTS" id="PR00105">
    <property type="entry name" value="C5METTRFRASE"/>
</dbReference>
<name>A0A929F744_LEPEC</name>
<dbReference type="EMBL" id="JADEXP010000178">
    <property type="protein sequence ID" value="MBE9068540.1"/>
    <property type="molecule type" value="Genomic_DNA"/>
</dbReference>
<protein>
    <recommendedName>
        <fullName evidence="7">Cytosine-specific methyltransferase</fullName>
        <ecNumber evidence="7">2.1.1.37</ecNumber>
    </recommendedName>
</protein>
<evidence type="ECO:0000313" key="8">
    <source>
        <dbReference type="EMBL" id="MBE9068540.1"/>
    </source>
</evidence>
<reference evidence="8" key="1">
    <citation type="submission" date="2020-10" db="EMBL/GenBank/DDBJ databases">
        <authorList>
            <person name="Castelo-Branco R."/>
            <person name="Eusebio N."/>
            <person name="Adriana R."/>
            <person name="Vieira A."/>
            <person name="Brugerolle De Fraissinette N."/>
            <person name="Rezende De Castro R."/>
            <person name="Schneider M.P."/>
            <person name="Vasconcelos V."/>
            <person name="Leao P.N."/>
        </authorList>
    </citation>
    <scope>NUCLEOTIDE SEQUENCE</scope>
    <source>
        <strain evidence="8">LEGE 11479</strain>
    </source>
</reference>
<dbReference type="InterPro" id="IPR031303">
    <property type="entry name" value="C5_meth_CS"/>
</dbReference>
<keyword evidence="3 5" id="KW-0949">S-adenosyl-L-methionine</keyword>
<dbReference type="InterPro" id="IPR050390">
    <property type="entry name" value="C5-Methyltransferase"/>
</dbReference>
<organism evidence="8 9">
    <name type="scientific">Leptolyngbya cf. ectocarpi LEGE 11479</name>
    <dbReference type="NCBI Taxonomy" id="1828722"/>
    <lineage>
        <taxon>Bacteria</taxon>
        <taxon>Bacillati</taxon>
        <taxon>Cyanobacteriota</taxon>
        <taxon>Cyanophyceae</taxon>
        <taxon>Leptolyngbyales</taxon>
        <taxon>Leptolyngbyaceae</taxon>
        <taxon>Leptolyngbya group</taxon>
        <taxon>Leptolyngbya</taxon>
    </lineage>
</organism>
<comment type="similarity">
    <text evidence="5 6">Belongs to the class I-like SAM-binding methyltransferase superfamily. C5-methyltransferase family.</text>
</comment>
<dbReference type="EC" id="2.1.1.37" evidence="7"/>
<dbReference type="PROSITE" id="PS00095">
    <property type="entry name" value="C5_MTASE_2"/>
    <property type="match status" value="1"/>
</dbReference>
<dbReference type="GO" id="GO:0044027">
    <property type="term" value="P:negative regulation of gene expression via chromosomal CpG island methylation"/>
    <property type="evidence" value="ECO:0007669"/>
    <property type="project" value="TreeGrafter"/>
</dbReference>
<evidence type="ECO:0000313" key="9">
    <source>
        <dbReference type="Proteomes" id="UP000615026"/>
    </source>
</evidence>
<dbReference type="PANTHER" id="PTHR10629">
    <property type="entry name" value="CYTOSINE-SPECIFIC METHYLTRANSFERASE"/>
    <property type="match status" value="1"/>
</dbReference>
<dbReference type="Pfam" id="PF00145">
    <property type="entry name" value="DNA_methylase"/>
    <property type="match status" value="1"/>
</dbReference>
<dbReference type="GO" id="GO:0009307">
    <property type="term" value="P:DNA restriction-modification system"/>
    <property type="evidence" value="ECO:0007669"/>
    <property type="project" value="UniProtKB-KW"/>
</dbReference>
<dbReference type="RefSeq" id="WP_193994484.1">
    <property type="nucleotide sequence ID" value="NZ_JADEXP010000178.1"/>
</dbReference>
<proteinExistence type="inferred from homology"/>
<dbReference type="GO" id="GO:0003886">
    <property type="term" value="F:DNA (cytosine-5-)-methyltransferase activity"/>
    <property type="evidence" value="ECO:0007669"/>
    <property type="project" value="UniProtKB-EC"/>
</dbReference>
<feature type="active site" evidence="5">
    <location>
        <position position="82"/>
    </location>
</feature>
<dbReference type="Proteomes" id="UP000615026">
    <property type="component" value="Unassembled WGS sequence"/>
</dbReference>
<evidence type="ECO:0000256" key="2">
    <source>
        <dbReference type="ARBA" id="ARBA00022679"/>
    </source>
</evidence>
<comment type="caution">
    <text evidence="8">The sequence shown here is derived from an EMBL/GenBank/DDBJ whole genome shotgun (WGS) entry which is preliminary data.</text>
</comment>
<dbReference type="InterPro" id="IPR029063">
    <property type="entry name" value="SAM-dependent_MTases_sf"/>
</dbReference>